<reference evidence="5 6" key="1">
    <citation type="submission" date="2019-10" db="EMBL/GenBank/DDBJ databases">
        <title>The Genome Sequence of Clostridium tarantellae Isolated from Fish Brain.</title>
        <authorList>
            <person name="Bano L."/>
            <person name="Kiel M."/>
            <person name="Sales G."/>
            <person name="Doxey A.C."/>
            <person name="Mansfield M.J."/>
            <person name="Schiavone M."/>
            <person name="Rossetto O."/>
            <person name="Pirazzini M."/>
            <person name="Dobrindt U."/>
            <person name="Montecucco C."/>
        </authorList>
    </citation>
    <scope>NUCLEOTIDE SEQUENCE [LARGE SCALE GENOMIC DNA]</scope>
    <source>
        <strain evidence="5 6">DSM 3997</strain>
    </source>
</reference>
<evidence type="ECO:0000313" key="5">
    <source>
        <dbReference type="EMBL" id="MPQ43631.1"/>
    </source>
</evidence>
<evidence type="ECO:0000259" key="4">
    <source>
        <dbReference type="PROSITE" id="PS01124"/>
    </source>
</evidence>
<evidence type="ECO:0000256" key="2">
    <source>
        <dbReference type="ARBA" id="ARBA00023125"/>
    </source>
</evidence>
<dbReference type="RefSeq" id="WP_152889325.1">
    <property type="nucleotide sequence ID" value="NZ_WHJC01000088.1"/>
</dbReference>
<proteinExistence type="predicted"/>
<dbReference type="PROSITE" id="PS01124">
    <property type="entry name" value="HTH_ARAC_FAMILY_2"/>
    <property type="match status" value="1"/>
</dbReference>
<comment type="caution">
    <text evidence="5">The sequence shown here is derived from an EMBL/GenBank/DDBJ whole genome shotgun (WGS) entry which is preliminary data.</text>
</comment>
<keyword evidence="6" id="KW-1185">Reference proteome</keyword>
<name>A0A6I1MRW2_9CLOT</name>
<feature type="domain" description="HTH araC/xylS-type" evidence="4">
    <location>
        <begin position="1"/>
        <end position="75"/>
    </location>
</feature>
<keyword evidence="3" id="KW-0804">Transcription</keyword>
<dbReference type="OrthoDB" id="324626at2"/>
<dbReference type="InterPro" id="IPR009057">
    <property type="entry name" value="Homeodomain-like_sf"/>
</dbReference>
<dbReference type="Pfam" id="PF12833">
    <property type="entry name" value="HTH_18"/>
    <property type="match status" value="1"/>
</dbReference>
<dbReference type="PANTHER" id="PTHR43280">
    <property type="entry name" value="ARAC-FAMILY TRANSCRIPTIONAL REGULATOR"/>
    <property type="match status" value="1"/>
</dbReference>
<dbReference type="PANTHER" id="PTHR43280:SF2">
    <property type="entry name" value="HTH-TYPE TRANSCRIPTIONAL REGULATOR EXSA"/>
    <property type="match status" value="1"/>
</dbReference>
<accession>A0A6I1MRW2</accession>
<gene>
    <name evidence="5" type="ORF">GBZ86_07650</name>
</gene>
<evidence type="ECO:0000256" key="1">
    <source>
        <dbReference type="ARBA" id="ARBA00023015"/>
    </source>
</evidence>
<dbReference type="SMART" id="SM00342">
    <property type="entry name" value="HTH_ARAC"/>
    <property type="match status" value="1"/>
</dbReference>
<dbReference type="AlphaFoldDB" id="A0A6I1MRW2"/>
<feature type="non-terminal residue" evidence="5">
    <location>
        <position position="1"/>
    </location>
</feature>
<keyword evidence="2" id="KW-0238">DNA-binding</keyword>
<protein>
    <submittedName>
        <fullName evidence="5">Helix-turn-helix domain-containing protein</fullName>
    </submittedName>
</protein>
<sequence length="87" mass="10084">HINSQYLSRLFKKEIGISYSDYLNTLRVNNACSLLVNTSYTNYRIAIDSGFTDSAYFSKVFTKHIKVTPSKYRKMHIDKSHKILSSN</sequence>
<keyword evidence="1" id="KW-0805">Transcription regulation</keyword>
<evidence type="ECO:0000313" key="6">
    <source>
        <dbReference type="Proteomes" id="UP000430345"/>
    </source>
</evidence>
<dbReference type="EMBL" id="WHJC01000088">
    <property type="protein sequence ID" value="MPQ43631.1"/>
    <property type="molecule type" value="Genomic_DNA"/>
</dbReference>
<dbReference type="GO" id="GO:0003700">
    <property type="term" value="F:DNA-binding transcription factor activity"/>
    <property type="evidence" value="ECO:0007669"/>
    <property type="project" value="InterPro"/>
</dbReference>
<dbReference type="SUPFAM" id="SSF46689">
    <property type="entry name" value="Homeodomain-like"/>
    <property type="match status" value="1"/>
</dbReference>
<dbReference type="Gene3D" id="1.10.10.60">
    <property type="entry name" value="Homeodomain-like"/>
    <property type="match status" value="2"/>
</dbReference>
<organism evidence="5 6">
    <name type="scientific">Clostridium tarantellae</name>
    <dbReference type="NCBI Taxonomy" id="39493"/>
    <lineage>
        <taxon>Bacteria</taxon>
        <taxon>Bacillati</taxon>
        <taxon>Bacillota</taxon>
        <taxon>Clostridia</taxon>
        <taxon>Eubacteriales</taxon>
        <taxon>Clostridiaceae</taxon>
        <taxon>Clostridium</taxon>
    </lineage>
</organism>
<evidence type="ECO:0000256" key="3">
    <source>
        <dbReference type="ARBA" id="ARBA00023163"/>
    </source>
</evidence>
<dbReference type="InterPro" id="IPR018060">
    <property type="entry name" value="HTH_AraC"/>
</dbReference>
<dbReference type="Proteomes" id="UP000430345">
    <property type="component" value="Unassembled WGS sequence"/>
</dbReference>
<dbReference type="GO" id="GO:0043565">
    <property type="term" value="F:sequence-specific DNA binding"/>
    <property type="evidence" value="ECO:0007669"/>
    <property type="project" value="InterPro"/>
</dbReference>